<sequence length="58" mass="6176">MVLAPDKPKGVHPRLTTRVRTTQQVQVKDGVESPVPGPGQNNSVTASELDPVAVETQD</sequence>
<keyword evidence="3" id="KW-1185">Reference proteome</keyword>
<evidence type="ECO:0000256" key="1">
    <source>
        <dbReference type="SAM" id="MobiDB-lite"/>
    </source>
</evidence>
<reference evidence="2 3" key="1">
    <citation type="submission" date="2019-05" db="EMBL/GenBank/DDBJ databases">
        <title>Another draft genome of Portunus trituberculatus and its Hox gene families provides insights of decapod evolution.</title>
        <authorList>
            <person name="Jeong J.-H."/>
            <person name="Song I."/>
            <person name="Kim S."/>
            <person name="Choi T."/>
            <person name="Kim D."/>
            <person name="Ryu S."/>
            <person name="Kim W."/>
        </authorList>
    </citation>
    <scope>NUCLEOTIDE SEQUENCE [LARGE SCALE GENOMIC DNA]</scope>
    <source>
        <tissue evidence="2">Muscle</tissue>
    </source>
</reference>
<protein>
    <submittedName>
        <fullName evidence="2">Uncharacterized protein</fullName>
    </submittedName>
</protein>
<dbReference type="Proteomes" id="UP000324222">
    <property type="component" value="Unassembled WGS sequence"/>
</dbReference>
<gene>
    <name evidence="2" type="ORF">E2C01_089824</name>
</gene>
<comment type="caution">
    <text evidence="2">The sequence shown here is derived from an EMBL/GenBank/DDBJ whole genome shotgun (WGS) entry which is preliminary data.</text>
</comment>
<evidence type="ECO:0000313" key="3">
    <source>
        <dbReference type="Proteomes" id="UP000324222"/>
    </source>
</evidence>
<feature type="region of interest" description="Disordered" evidence="1">
    <location>
        <begin position="1"/>
        <end position="58"/>
    </location>
</feature>
<dbReference type="EMBL" id="VSRR010099403">
    <property type="protein sequence ID" value="MPC94646.1"/>
    <property type="molecule type" value="Genomic_DNA"/>
</dbReference>
<feature type="compositionally biased region" description="Low complexity" evidence="1">
    <location>
        <begin position="18"/>
        <end position="27"/>
    </location>
</feature>
<organism evidence="2 3">
    <name type="scientific">Portunus trituberculatus</name>
    <name type="common">Swimming crab</name>
    <name type="synonym">Neptunus trituberculatus</name>
    <dbReference type="NCBI Taxonomy" id="210409"/>
    <lineage>
        <taxon>Eukaryota</taxon>
        <taxon>Metazoa</taxon>
        <taxon>Ecdysozoa</taxon>
        <taxon>Arthropoda</taxon>
        <taxon>Crustacea</taxon>
        <taxon>Multicrustacea</taxon>
        <taxon>Malacostraca</taxon>
        <taxon>Eumalacostraca</taxon>
        <taxon>Eucarida</taxon>
        <taxon>Decapoda</taxon>
        <taxon>Pleocyemata</taxon>
        <taxon>Brachyura</taxon>
        <taxon>Eubrachyura</taxon>
        <taxon>Portunoidea</taxon>
        <taxon>Portunidae</taxon>
        <taxon>Portuninae</taxon>
        <taxon>Portunus</taxon>
    </lineage>
</organism>
<proteinExistence type="predicted"/>
<accession>A0A5B7JK57</accession>
<name>A0A5B7JK57_PORTR</name>
<dbReference type="AlphaFoldDB" id="A0A5B7JK57"/>
<evidence type="ECO:0000313" key="2">
    <source>
        <dbReference type="EMBL" id="MPC94646.1"/>
    </source>
</evidence>